<evidence type="ECO:0000256" key="11">
    <source>
        <dbReference type="RuleBase" id="RU363037"/>
    </source>
</evidence>
<keyword evidence="6 11" id="KW-0067">ATP-binding</keyword>
<dbReference type="OrthoDB" id="428822at2759"/>
<dbReference type="InterPro" id="IPR033910">
    <property type="entry name" value="GluRS_core"/>
</dbReference>
<dbReference type="FunFam" id="3.40.50.620:FF:000045">
    <property type="entry name" value="Glutamate--tRNA ligase, mitochondrial"/>
    <property type="match status" value="1"/>
</dbReference>
<proteinExistence type="inferred from homology"/>
<dbReference type="SUPFAM" id="SSF48163">
    <property type="entry name" value="An anticodon-binding domain of class I aminoacyl-tRNA synthetases"/>
    <property type="match status" value="1"/>
</dbReference>
<dbReference type="Pfam" id="PF19269">
    <property type="entry name" value="Anticodon_2"/>
    <property type="match status" value="1"/>
</dbReference>
<evidence type="ECO:0000256" key="1">
    <source>
        <dbReference type="ARBA" id="ARBA00004173"/>
    </source>
</evidence>
<evidence type="ECO:0000256" key="12">
    <source>
        <dbReference type="SAM" id="MobiDB-lite"/>
    </source>
</evidence>
<dbReference type="GO" id="GO:0005524">
    <property type="term" value="F:ATP binding"/>
    <property type="evidence" value="ECO:0007669"/>
    <property type="project" value="UniProtKB-KW"/>
</dbReference>
<dbReference type="InterPro" id="IPR014729">
    <property type="entry name" value="Rossmann-like_a/b/a_fold"/>
</dbReference>
<dbReference type="Proteomes" id="UP000094801">
    <property type="component" value="Unassembled WGS sequence"/>
</dbReference>
<evidence type="ECO:0000313" key="15">
    <source>
        <dbReference type="EMBL" id="ODV86726.1"/>
    </source>
</evidence>
<dbReference type="STRING" id="983967.A0A1E4T4P1"/>
<evidence type="ECO:0000259" key="13">
    <source>
        <dbReference type="Pfam" id="PF00749"/>
    </source>
</evidence>
<dbReference type="PANTHER" id="PTHR43311:SF2">
    <property type="entry name" value="GLUTAMATE--TRNA LIGASE, MITOCHONDRIAL-RELATED"/>
    <property type="match status" value="1"/>
</dbReference>
<dbReference type="InterPro" id="IPR049940">
    <property type="entry name" value="GluQ/Sye"/>
</dbReference>
<evidence type="ECO:0000256" key="2">
    <source>
        <dbReference type="ARBA" id="ARBA00007894"/>
    </source>
</evidence>
<dbReference type="EC" id="6.1.1.17" evidence="3"/>
<dbReference type="InterPro" id="IPR004527">
    <property type="entry name" value="Glu-tRNA-ligase_bac/mito"/>
</dbReference>
<protein>
    <recommendedName>
        <fullName evidence="10">Glutamate--tRNA ligase, mitochondrial</fullName>
        <ecNumber evidence="3">6.1.1.17</ecNumber>
    </recommendedName>
    <alternativeName>
        <fullName evidence="9">Glutamyl-tRNA synthetase</fullName>
    </alternativeName>
</protein>
<dbReference type="InterPro" id="IPR008925">
    <property type="entry name" value="aa_tRNA-synth_I_cd-bd_sf"/>
</dbReference>
<evidence type="ECO:0000256" key="9">
    <source>
        <dbReference type="ARBA" id="ARBA00030865"/>
    </source>
</evidence>
<evidence type="ECO:0000313" key="16">
    <source>
        <dbReference type="Proteomes" id="UP000094801"/>
    </source>
</evidence>
<comment type="subcellular location">
    <subcellularLocation>
        <location evidence="1">Mitochondrion</location>
    </subcellularLocation>
</comment>
<comment type="similarity">
    <text evidence="2">Belongs to the class-I aminoacyl-tRNA synthetase family. Glutamate--tRNA ligase type 1 subfamily.</text>
</comment>
<dbReference type="InterPro" id="IPR000924">
    <property type="entry name" value="Glu/Gln-tRNA-synth"/>
</dbReference>
<dbReference type="Gene3D" id="3.40.50.620">
    <property type="entry name" value="HUPs"/>
    <property type="match status" value="1"/>
</dbReference>
<dbReference type="PRINTS" id="PR00987">
    <property type="entry name" value="TRNASYNTHGLU"/>
</dbReference>
<dbReference type="Gene3D" id="1.10.10.350">
    <property type="match status" value="1"/>
</dbReference>
<dbReference type="PANTHER" id="PTHR43311">
    <property type="entry name" value="GLUTAMATE--TRNA LIGASE"/>
    <property type="match status" value="1"/>
</dbReference>
<evidence type="ECO:0000256" key="3">
    <source>
        <dbReference type="ARBA" id="ARBA00012835"/>
    </source>
</evidence>
<dbReference type="Pfam" id="PF00749">
    <property type="entry name" value="tRNA-synt_1c"/>
    <property type="match status" value="1"/>
</dbReference>
<evidence type="ECO:0000256" key="5">
    <source>
        <dbReference type="ARBA" id="ARBA00022741"/>
    </source>
</evidence>
<feature type="domain" description="Aminoacyl-tRNA synthetase class I anticodon-binding" evidence="14">
    <location>
        <begin position="401"/>
        <end position="522"/>
    </location>
</feature>
<accession>A0A1E4T4P1</accession>
<organism evidence="15 16">
    <name type="scientific">[Candida] arabinofermentans NRRL YB-2248</name>
    <dbReference type="NCBI Taxonomy" id="983967"/>
    <lineage>
        <taxon>Eukaryota</taxon>
        <taxon>Fungi</taxon>
        <taxon>Dikarya</taxon>
        <taxon>Ascomycota</taxon>
        <taxon>Saccharomycotina</taxon>
        <taxon>Pichiomycetes</taxon>
        <taxon>Pichiales</taxon>
        <taxon>Pichiaceae</taxon>
        <taxon>Ogataea</taxon>
        <taxon>Ogataea/Candida clade</taxon>
    </lineage>
</organism>
<dbReference type="GO" id="GO:0005739">
    <property type="term" value="C:mitochondrion"/>
    <property type="evidence" value="ECO:0007669"/>
    <property type="project" value="UniProtKB-SubCell"/>
</dbReference>
<dbReference type="EMBL" id="KV453849">
    <property type="protein sequence ID" value="ODV86726.1"/>
    <property type="molecule type" value="Genomic_DNA"/>
</dbReference>
<dbReference type="GO" id="GO:0004818">
    <property type="term" value="F:glutamate-tRNA ligase activity"/>
    <property type="evidence" value="ECO:0007669"/>
    <property type="project" value="UniProtKB-EC"/>
</dbReference>
<dbReference type="NCBIfam" id="TIGR00464">
    <property type="entry name" value="gltX_bact"/>
    <property type="match status" value="1"/>
</dbReference>
<gene>
    <name evidence="15" type="ORF">CANARDRAFT_174785</name>
</gene>
<dbReference type="SUPFAM" id="SSF52374">
    <property type="entry name" value="Nucleotidylyl transferase"/>
    <property type="match status" value="1"/>
</dbReference>
<dbReference type="HAMAP" id="MF_00022">
    <property type="entry name" value="Glu_tRNA_synth_type1"/>
    <property type="match status" value="1"/>
</dbReference>
<evidence type="ECO:0000259" key="14">
    <source>
        <dbReference type="Pfam" id="PF19269"/>
    </source>
</evidence>
<evidence type="ECO:0000256" key="7">
    <source>
        <dbReference type="ARBA" id="ARBA00022917"/>
    </source>
</evidence>
<feature type="region of interest" description="Disordered" evidence="12">
    <location>
        <begin position="31"/>
        <end position="56"/>
    </location>
</feature>
<dbReference type="InterPro" id="IPR020751">
    <property type="entry name" value="aa-tRNA-synth_I_codon-bd_sub2"/>
</dbReference>
<dbReference type="AlphaFoldDB" id="A0A1E4T4P1"/>
<name>A0A1E4T4P1_9ASCO</name>
<evidence type="ECO:0000256" key="8">
    <source>
        <dbReference type="ARBA" id="ARBA00023146"/>
    </source>
</evidence>
<keyword evidence="16" id="KW-1185">Reference proteome</keyword>
<feature type="domain" description="Glutamyl/glutaminyl-tRNA synthetase class Ib catalytic" evidence="13">
    <location>
        <begin position="54"/>
        <end position="383"/>
    </location>
</feature>
<sequence>MLSRRVCGDRIQGFHTLRILLSSQPSKVAKFSLKKSRSQGTNSTNDQSSGTSSVRTRFAPSPTGFLHLGSLRTALYNYLLARATNGQFLLRIEDTDQTRLVPGAKDNIYETLSWLGMSIDEGPNEGGPYGPYIQSERSEIYSKYSDELLEKGLAYRCFCPKERLNDLRDSARKLKPPTTVSYDRHCFHHISREESDKLANDGNVPFTLRFKCPDKYPEFVDLLHGRVNHQPQVNSFDVRYDDPILMKSDGLPTYHFANVIDDHLMKVTHVVRGEEWLASTAKHIALYDAFGWDKPSFIHIPLLTTVDDKKLSKRSGDIDILSLKSQGYLAESLVNFSVLFGWSPKRGQGEKSSELFTLKELEKNFRLDGLTTGNAKVVFNKLDHFNKEYLGMKLKDDEDDISKQYVAKVLKGTAHTLMKLSDLYSKEYSYFFTVPTYSKINLLNKTKLNEDVIKLVLESLSCSALNNDISPIAKEIGFKIEGVESKNIFQILRYAISGDQSGIKLPTMISIIGEDEVKRRIQLLLNLLA</sequence>
<dbReference type="InterPro" id="IPR020058">
    <property type="entry name" value="Glu/Gln-tRNA-synth_Ib_cat-dom"/>
</dbReference>
<dbReference type="GO" id="GO:0008270">
    <property type="term" value="F:zinc ion binding"/>
    <property type="evidence" value="ECO:0007669"/>
    <property type="project" value="InterPro"/>
</dbReference>
<evidence type="ECO:0000256" key="10">
    <source>
        <dbReference type="ARBA" id="ARBA00072917"/>
    </source>
</evidence>
<dbReference type="GO" id="GO:0000049">
    <property type="term" value="F:tRNA binding"/>
    <property type="evidence" value="ECO:0007669"/>
    <property type="project" value="InterPro"/>
</dbReference>
<dbReference type="InterPro" id="IPR045462">
    <property type="entry name" value="aa-tRNA-synth_I_cd-bd"/>
</dbReference>
<evidence type="ECO:0000256" key="4">
    <source>
        <dbReference type="ARBA" id="ARBA00022598"/>
    </source>
</evidence>
<dbReference type="GO" id="GO:0006424">
    <property type="term" value="P:glutamyl-tRNA aminoacylation"/>
    <property type="evidence" value="ECO:0007669"/>
    <property type="project" value="InterPro"/>
</dbReference>
<keyword evidence="4 11" id="KW-0436">Ligase</keyword>
<keyword evidence="5 11" id="KW-0547">Nucleotide-binding</keyword>
<evidence type="ECO:0000256" key="6">
    <source>
        <dbReference type="ARBA" id="ARBA00022840"/>
    </source>
</evidence>
<keyword evidence="7 11" id="KW-0648">Protein biosynthesis</keyword>
<feature type="compositionally biased region" description="Polar residues" evidence="12">
    <location>
        <begin position="38"/>
        <end position="55"/>
    </location>
</feature>
<dbReference type="CDD" id="cd00808">
    <property type="entry name" value="GluRS_core"/>
    <property type="match status" value="1"/>
</dbReference>
<reference evidence="16" key="1">
    <citation type="submission" date="2016-04" db="EMBL/GenBank/DDBJ databases">
        <title>Comparative genomics of biotechnologically important yeasts.</title>
        <authorList>
            <consortium name="DOE Joint Genome Institute"/>
            <person name="Riley R."/>
            <person name="Haridas S."/>
            <person name="Wolfe K.H."/>
            <person name="Lopes M.R."/>
            <person name="Hittinger C.T."/>
            <person name="Goker M."/>
            <person name="Salamov A."/>
            <person name="Wisecaver J."/>
            <person name="Long T.M."/>
            <person name="Aerts A.L."/>
            <person name="Barry K."/>
            <person name="Choi C."/>
            <person name="Clum A."/>
            <person name="Coughlan A.Y."/>
            <person name="Deshpande S."/>
            <person name="Douglass A.P."/>
            <person name="Hanson S.J."/>
            <person name="Klenk H.-P."/>
            <person name="Labutti K."/>
            <person name="Lapidus A."/>
            <person name="Lindquist E."/>
            <person name="Lipzen A."/>
            <person name="Meier-Kolthoff J.P."/>
            <person name="Ohm R.A."/>
            <person name="Otillar R.P."/>
            <person name="Pangilinan J."/>
            <person name="Peng Y."/>
            <person name="Rokas A."/>
            <person name="Rosa C.A."/>
            <person name="Scheuner C."/>
            <person name="Sibirny A.A."/>
            <person name="Slot J.C."/>
            <person name="Stielow J.B."/>
            <person name="Sun H."/>
            <person name="Kurtzman C.P."/>
            <person name="Blackwell M."/>
            <person name="Grigoriev I.V."/>
            <person name="Jeffries T.W."/>
        </authorList>
    </citation>
    <scope>NUCLEOTIDE SEQUENCE [LARGE SCALE GENOMIC DNA]</scope>
    <source>
        <strain evidence="16">NRRL YB-2248</strain>
    </source>
</reference>
<keyword evidence="8 11" id="KW-0030">Aminoacyl-tRNA synthetase</keyword>